<reference evidence="3" key="1">
    <citation type="journal article" date="2016" name="Nat. Commun.">
        <title>The Gonium pectorale genome demonstrates co-option of cell cycle regulation during the evolution of multicellularity.</title>
        <authorList>
            <person name="Hanschen E.R."/>
            <person name="Marriage T.N."/>
            <person name="Ferris P.J."/>
            <person name="Hamaji T."/>
            <person name="Toyoda A."/>
            <person name="Fujiyama A."/>
            <person name="Neme R."/>
            <person name="Noguchi H."/>
            <person name="Minakuchi Y."/>
            <person name="Suzuki M."/>
            <person name="Kawai-Toyooka H."/>
            <person name="Smith D.R."/>
            <person name="Sparks H."/>
            <person name="Anderson J."/>
            <person name="Bakaric R."/>
            <person name="Luria V."/>
            <person name="Karger A."/>
            <person name="Kirschner M.W."/>
            <person name="Durand P.M."/>
            <person name="Michod R.E."/>
            <person name="Nozaki H."/>
            <person name="Olson B.J."/>
        </authorList>
    </citation>
    <scope>NUCLEOTIDE SEQUENCE [LARGE SCALE GENOMIC DNA]</scope>
    <source>
        <strain evidence="3">NIES-2863</strain>
    </source>
</reference>
<gene>
    <name evidence="2" type="ORF">GPECTOR_87g409</name>
</gene>
<dbReference type="Proteomes" id="UP000075714">
    <property type="component" value="Unassembled WGS sequence"/>
</dbReference>
<evidence type="ECO:0000313" key="3">
    <source>
        <dbReference type="Proteomes" id="UP000075714"/>
    </source>
</evidence>
<dbReference type="OrthoDB" id="265717at2759"/>
<dbReference type="PANTHER" id="PTHR47643">
    <property type="entry name" value="TPR DOMAIN PROTEIN (AFU_ORTHOLOGUE AFUA_5G12710)"/>
    <property type="match status" value="1"/>
</dbReference>
<proteinExistence type="predicted"/>
<dbReference type="SUPFAM" id="SSF82199">
    <property type="entry name" value="SET domain"/>
    <property type="match status" value="1"/>
</dbReference>
<name>A0A150G131_GONPE</name>
<sequence length="413" mass="42991">MGTIPSAEELVERLLRASPSYTPEQRETLLSLYAGDADDGDDGSADGTLSELRLYGVAGCNSFGEDFTDFASLQARTSGKGGDAPRDCPDCADRLCGHGGDQQAGHLGLFPSFSMLNHSCLPNAVNFVLAGRMMVFAARRVPQGSEVLINYLGRASLRPVEERQSMLADGYHFACDCPRCGVELLAGCDNSGGGASSGGTAGFGETLQAILERCQQREQILGGLCVPPPSAIPAPVGAPHAGELQGAATRCLEGVRADVQLLESLLARQEAAGAGAGAATLAGLGDPTTGARGSPTGGAPHWLQWLRASAFDLYAQHVTCAEALGLVDEADAALRLLVGVCEAVAPHSDLHMYLAVKQLSLCQARWGPDSERAVEQLRGCAAVLRGRYGAELSDPTVARLLRGAAHGLAQIQL</sequence>
<dbReference type="CDD" id="cd20071">
    <property type="entry name" value="SET_SMYD"/>
    <property type="match status" value="1"/>
</dbReference>
<dbReference type="InterPro" id="IPR053209">
    <property type="entry name" value="Gramillin-biosynth_MTr"/>
</dbReference>
<dbReference type="InterPro" id="IPR046341">
    <property type="entry name" value="SET_dom_sf"/>
</dbReference>
<dbReference type="STRING" id="33097.A0A150G131"/>
<evidence type="ECO:0000313" key="2">
    <source>
        <dbReference type="EMBL" id="KXZ43547.1"/>
    </source>
</evidence>
<dbReference type="AlphaFoldDB" id="A0A150G131"/>
<organism evidence="2 3">
    <name type="scientific">Gonium pectorale</name>
    <name type="common">Green alga</name>
    <dbReference type="NCBI Taxonomy" id="33097"/>
    <lineage>
        <taxon>Eukaryota</taxon>
        <taxon>Viridiplantae</taxon>
        <taxon>Chlorophyta</taxon>
        <taxon>core chlorophytes</taxon>
        <taxon>Chlorophyceae</taxon>
        <taxon>CS clade</taxon>
        <taxon>Chlamydomonadales</taxon>
        <taxon>Volvocaceae</taxon>
        <taxon>Gonium</taxon>
    </lineage>
</organism>
<comment type="caution">
    <text evidence="2">The sequence shown here is derived from an EMBL/GenBank/DDBJ whole genome shotgun (WGS) entry which is preliminary data.</text>
</comment>
<keyword evidence="3" id="KW-1185">Reference proteome</keyword>
<accession>A0A150G131</accession>
<dbReference type="InterPro" id="IPR001214">
    <property type="entry name" value="SET_dom"/>
</dbReference>
<evidence type="ECO:0000259" key="1">
    <source>
        <dbReference type="Pfam" id="PF00856"/>
    </source>
</evidence>
<dbReference type="EMBL" id="LSYV01000088">
    <property type="protein sequence ID" value="KXZ43547.1"/>
    <property type="molecule type" value="Genomic_DNA"/>
</dbReference>
<dbReference type="Pfam" id="PF00856">
    <property type="entry name" value="SET"/>
    <property type="match status" value="1"/>
</dbReference>
<protein>
    <recommendedName>
        <fullName evidence="1">SET domain-containing protein</fullName>
    </recommendedName>
</protein>
<dbReference type="PANTHER" id="PTHR47643:SF2">
    <property type="entry name" value="TPR DOMAIN PROTEIN (AFU_ORTHOLOGUE AFUA_5G12710)"/>
    <property type="match status" value="1"/>
</dbReference>
<feature type="domain" description="SET" evidence="1">
    <location>
        <begin position="103"/>
        <end position="151"/>
    </location>
</feature>
<dbReference type="Gene3D" id="2.170.270.10">
    <property type="entry name" value="SET domain"/>
    <property type="match status" value="1"/>
</dbReference>